<evidence type="ECO:0000256" key="4">
    <source>
        <dbReference type="ARBA" id="ARBA00022741"/>
    </source>
</evidence>
<dbReference type="EC" id="6.2.1.13" evidence="2"/>
<dbReference type="InterPro" id="IPR013815">
    <property type="entry name" value="ATP_grasp_subdomain_1"/>
</dbReference>
<gene>
    <name evidence="9" type="ORF">EGH23_17140</name>
</gene>
<dbReference type="InterPro" id="IPR043938">
    <property type="entry name" value="Ligase_CoA_dom"/>
</dbReference>
<dbReference type="InterPro" id="IPR003781">
    <property type="entry name" value="CoA-bd"/>
</dbReference>
<comment type="catalytic activity">
    <reaction evidence="1">
        <text>acetate + ATP + CoA = acetyl-CoA + ADP + phosphate</text>
        <dbReference type="Rhea" id="RHEA:15081"/>
        <dbReference type="ChEBI" id="CHEBI:30089"/>
        <dbReference type="ChEBI" id="CHEBI:30616"/>
        <dbReference type="ChEBI" id="CHEBI:43474"/>
        <dbReference type="ChEBI" id="CHEBI:57287"/>
        <dbReference type="ChEBI" id="CHEBI:57288"/>
        <dbReference type="ChEBI" id="CHEBI:456216"/>
        <dbReference type="EC" id="6.2.1.13"/>
    </reaction>
</comment>
<evidence type="ECO:0000256" key="5">
    <source>
        <dbReference type="ARBA" id="ARBA00022840"/>
    </source>
</evidence>
<dbReference type="PANTHER" id="PTHR43334">
    <property type="entry name" value="ACETATE--COA LIGASE [ADP-FORMING]"/>
    <property type="match status" value="1"/>
</dbReference>
<dbReference type="PROSITE" id="PS50206">
    <property type="entry name" value="RHODANESE_3"/>
    <property type="match status" value="1"/>
</dbReference>
<keyword evidence="3 9" id="KW-0436">Ligase</keyword>
<dbReference type="GO" id="GO:0046872">
    <property type="term" value="F:metal ion binding"/>
    <property type="evidence" value="ECO:0007669"/>
    <property type="project" value="InterPro"/>
</dbReference>
<dbReference type="RefSeq" id="WP_220581197.1">
    <property type="nucleotide sequence ID" value="NZ_RKLT01000008.1"/>
</dbReference>
<reference evidence="9 10" key="1">
    <citation type="submission" date="2021-06" db="EMBL/GenBank/DDBJ databases">
        <title>Halomicroarcula sp. a new haloarchaeum isolated from saline soil.</title>
        <authorList>
            <person name="Duran-Viseras A."/>
            <person name="Sanchez-Porro C."/>
            <person name="Ventosa A."/>
        </authorList>
    </citation>
    <scope>NUCLEOTIDE SEQUENCE [LARGE SCALE GENOMIC DNA]</scope>
    <source>
        <strain evidence="9 10">F27</strain>
    </source>
</reference>
<accession>A0AAW4PGM1</accession>
<dbReference type="Pfam" id="PF19045">
    <property type="entry name" value="Ligase_CoA_2"/>
    <property type="match status" value="1"/>
</dbReference>
<dbReference type="InterPro" id="IPR011761">
    <property type="entry name" value="ATP-grasp"/>
</dbReference>
<dbReference type="InterPro" id="IPR016102">
    <property type="entry name" value="Succinyl-CoA_synth-like"/>
</dbReference>
<dbReference type="SUPFAM" id="SSF52210">
    <property type="entry name" value="Succinyl-CoA synthetase domains"/>
    <property type="match status" value="2"/>
</dbReference>
<dbReference type="Gene3D" id="3.30.470.20">
    <property type="entry name" value="ATP-grasp fold, B domain"/>
    <property type="match status" value="1"/>
</dbReference>
<keyword evidence="4 6" id="KW-0547">Nucleotide-binding</keyword>
<dbReference type="FunFam" id="3.30.1490.20:FF:000020">
    <property type="entry name" value="Protein lysine acetyltransferase"/>
    <property type="match status" value="1"/>
</dbReference>
<protein>
    <recommendedName>
        <fullName evidence="2">acetate--CoA ligase (ADP-forming)</fullName>
        <ecNumber evidence="2">6.2.1.13</ecNumber>
    </recommendedName>
</protein>
<dbReference type="EMBL" id="RKLT01000008">
    <property type="protein sequence ID" value="MBX0296605.1"/>
    <property type="molecule type" value="Genomic_DNA"/>
</dbReference>
<feature type="domain" description="Rhodanese" evidence="7">
    <location>
        <begin position="390"/>
        <end position="454"/>
    </location>
</feature>
<evidence type="ECO:0000259" key="8">
    <source>
        <dbReference type="PROSITE" id="PS50975"/>
    </source>
</evidence>
<dbReference type="PANTHER" id="PTHR43334:SF1">
    <property type="entry name" value="3-HYDROXYPROPIONATE--COA LIGASE [ADP-FORMING]"/>
    <property type="match status" value="1"/>
</dbReference>
<dbReference type="GO" id="GO:0005524">
    <property type="term" value="F:ATP binding"/>
    <property type="evidence" value="ECO:0007669"/>
    <property type="project" value="UniProtKB-UniRule"/>
</dbReference>
<evidence type="ECO:0000313" key="10">
    <source>
        <dbReference type="Proteomes" id="UP001430455"/>
    </source>
</evidence>
<dbReference type="Pfam" id="PF13380">
    <property type="entry name" value="CoA_binding_2"/>
    <property type="match status" value="1"/>
</dbReference>
<dbReference type="GO" id="GO:0043758">
    <property type="term" value="F:acetate-CoA ligase (ADP-forming) activity"/>
    <property type="evidence" value="ECO:0007669"/>
    <property type="project" value="UniProtKB-EC"/>
</dbReference>
<dbReference type="Gene3D" id="3.40.50.261">
    <property type="entry name" value="Succinyl-CoA synthetase domains"/>
    <property type="match status" value="2"/>
</dbReference>
<sequence>MTDLSGLFAPERVVVIGATDREGSVGRALLENLSTFEGEILPVNPNRETVLGEQCYPGIDAVPDTSSSDLAVVAVPASGVVDVVRQIADADLKNVVVITAGFSESGDRGRQREQELIEVAEEYDLNLVGPNCVGLICTVSGLNVTFAQGRPPAGNISLMSQSGAFIAAVLGWAAQHGVGFRHVVSLGNEAVLDEVDFIAEWGDDPDTDVILAYLEDVDDGQRFIETAREVTKHTPIVVIKSGRTEAGAEAAASHTGSIAGSDEAYTAGLHQAGTLRAMNIQEVFDFGQVLAGQPLLDHDEVAIITNGGGPGVLTADAIGESRLTIADFGDEVSADLAELLPEEADVTNPLDIIGDADLARFRQTLDIVLGADTVGGAVVLSVPTALFDFEELADALGDLQKRHEKPVVACLMGGEEANHAADILETYGIPNYFDPARAVPGLAALAEYRDVTERAYESPAEFDVDHERASRILAEAVDRDVEYLGVEAMDLLDAYGIPTPAGGLAESAADAEAIAAEIDGPVVMKIVSPDIIHKSDMGGVEVGVPIEEVQDTYQSIHERATDHEPDATVIGVRVEELVDPDESTETIVGAKRDAQFGHLVMFGLGGIFVQIFEDTSFRVAPVSDREARDMTAEIQAAPMLRGARGRTPADLDAVVETIQRVSQLVTDYPAITELDVNPLVVSPDGVHAVDLRLTVDSEELLSGY</sequence>
<comment type="caution">
    <text evidence="9">The sequence shown here is derived from an EMBL/GenBank/DDBJ whole genome shotgun (WGS) entry which is preliminary data.</text>
</comment>
<dbReference type="AlphaFoldDB" id="A0AAW4PGM1"/>
<dbReference type="InterPro" id="IPR036291">
    <property type="entry name" value="NAD(P)-bd_dom_sf"/>
</dbReference>
<feature type="domain" description="ATP-grasp" evidence="8">
    <location>
        <begin position="489"/>
        <end position="525"/>
    </location>
</feature>
<dbReference type="Proteomes" id="UP001430455">
    <property type="component" value="Unassembled WGS sequence"/>
</dbReference>
<evidence type="ECO:0000256" key="3">
    <source>
        <dbReference type="ARBA" id="ARBA00022598"/>
    </source>
</evidence>
<dbReference type="SUPFAM" id="SSF56059">
    <property type="entry name" value="Glutathione synthetase ATP-binding domain-like"/>
    <property type="match status" value="1"/>
</dbReference>
<dbReference type="Pfam" id="PF13549">
    <property type="entry name" value="ATP-grasp_5"/>
    <property type="match status" value="1"/>
</dbReference>
<dbReference type="SMART" id="SM00881">
    <property type="entry name" value="CoA_binding"/>
    <property type="match status" value="1"/>
</dbReference>
<keyword evidence="10" id="KW-1185">Reference proteome</keyword>
<dbReference type="SUPFAM" id="SSF51735">
    <property type="entry name" value="NAD(P)-binding Rossmann-fold domains"/>
    <property type="match status" value="1"/>
</dbReference>
<proteinExistence type="predicted"/>
<evidence type="ECO:0000256" key="6">
    <source>
        <dbReference type="PROSITE-ProRule" id="PRU00409"/>
    </source>
</evidence>
<dbReference type="InterPro" id="IPR032875">
    <property type="entry name" value="Succ_CoA_lig_flav_dom"/>
</dbReference>
<keyword evidence="5 6" id="KW-0067">ATP-binding</keyword>
<evidence type="ECO:0000256" key="1">
    <source>
        <dbReference type="ARBA" id="ARBA00001619"/>
    </source>
</evidence>
<dbReference type="InterPro" id="IPR001763">
    <property type="entry name" value="Rhodanese-like_dom"/>
</dbReference>
<evidence type="ECO:0000256" key="2">
    <source>
        <dbReference type="ARBA" id="ARBA00012957"/>
    </source>
</evidence>
<dbReference type="Gene3D" id="3.30.1490.20">
    <property type="entry name" value="ATP-grasp fold, A domain"/>
    <property type="match status" value="1"/>
</dbReference>
<dbReference type="Pfam" id="PF13607">
    <property type="entry name" value="Succ_CoA_lig"/>
    <property type="match status" value="1"/>
</dbReference>
<dbReference type="InterPro" id="IPR051538">
    <property type="entry name" value="Acyl-CoA_Synth/Transferase"/>
</dbReference>
<evidence type="ECO:0000313" key="9">
    <source>
        <dbReference type="EMBL" id="MBX0296605.1"/>
    </source>
</evidence>
<organism evidence="9 10">
    <name type="scientific">Haloarcula nitratireducens</name>
    <dbReference type="NCBI Taxonomy" id="2487749"/>
    <lineage>
        <taxon>Archaea</taxon>
        <taxon>Methanobacteriati</taxon>
        <taxon>Methanobacteriota</taxon>
        <taxon>Stenosarchaea group</taxon>
        <taxon>Halobacteria</taxon>
        <taxon>Halobacteriales</taxon>
        <taxon>Haloarculaceae</taxon>
        <taxon>Haloarcula</taxon>
    </lineage>
</organism>
<evidence type="ECO:0000259" key="7">
    <source>
        <dbReference type="PROSITE" id="PS50206"/>
    </source>
</evidence>
<dbReference type="PROSITE" id="PS50975">
    <property type="entry name" value="ATP_GRASP"/>
    <property type="match status" value="1"/>
</dbReference>
<dbReference type="Gene3D" id="3.40.50.720">
    <property type="entry name" value="NAD(P)-binding Rossmann-like Domain"/>
    <property type="match status" value="1"/>
</dbReference>
<name>A0AAW4PGM1_9EURY</name>